<keyword evidence="8" id="KW-1185">Reference proteome</keyword>
<dbReference type="InterPro" id="IPR015854">
    <property type="entry name" value="ABC_transpr_LolD-like"/>
</dbReference>
<dbReference type="PRINTS" id="PR00364">
    <property type="entry name" value="DISEASERSIST"/>
</dbReference>
<keyword evidence="1" id="KW-0813">Transport</keyword>
<evidence type="ECO:0000256" key="1">
    <source>
        <dbReference type="ARBA" id="ARBA00022448"/>
    </source>
</evidence>
<dbReference type="InterPro" id="IPR003439">
    <property type="entry name" value="ABC_transporter-like_ATP-bd"/>
</dbReference>
<feature type="domain" description="HTH cro/C1-type" evidence="6">
    <location>
        <begin position="314"/>
        <end position="369"/>
    </location>
</feature>
<dbReference type="PROSITE" id="PS50943">
    <property type="entry name" value="HTH_CROC1"/>
    <property type="match status" value="1"/>
</dbReference>
<dbReference type="Pfam" id="PF00931">
    <property type="entry name" value="NB-ARC"/>
    <property type="match status" value="1"/>
</dbReference>
<evidence type="ECO:0000256" key="2">
    <source>
        <dbReference type="ARBA" id="ARBA00022741"/>
    </source>
</evidence>
<dbReference type="PANTHER" id="PTHR24220">
    <property type="entry name" value="IMPORT ATP-BINDING PROTEIN"/>
    <property type="match status" value="1"/>
</dbReference>
<feature type="region of interest" description="Disordered" evidence="4">
    <location>
        <begin position="276"/>
        <end position="305"/>
    </location>
</feature>
<dbReference type="RefSeq" id="WP_345461879.1">
    <property type="nucleotide sequence ID" value="NZ_BAABHF010000016.1"/>
</dbReference>
<protein>
    <submittedName>
        <fullName evidence="7">Uncharacterized protein</fullName>
    </submittedName>
</protein>
<dbReference type="PANTHER" id="PTHR24220:SF685">
    <property type="entry name" value="ABC TRANSPORTER RELATED"/>
    <property type="match status" value="1"/>
</dbReference>
<dbReference type="InterPro" id="IPR027417">
    <property type="entry name" value="P-loop_NTPase"/>
</dbReference>
<evidence type="ECO:0000259" key="6">
    <source>
        <dbReference type="PROSITE" id="PS50943"/>
    </source>
</evidence>
<evidence type="ECO:0000259" key="5">
    <source>
        <dbReference type="PROSITE" id="PS50893"/>
    </source>
</evidence>
<comment type="caution">
    <text evidence="7">The sequence shown here is derived from an EMBL/GenBank/DDBJ whole genome shotgun (WGS) entry which is preliminary data.</text>
</comment>
<dbReference type="SMART" id="SM00382">
    <property type="entry name" value="AAA"/>
    <property type="match status" value="2"/>
</dbReference>
<accession>A0ABP8PTG0</accession>
<dbReference type="Pfam" id="PF13560">
    <property type="entry name" value="HTH_31"/>
    <property type="match status" value="1"/>
</dbReference>
<dbReference type="CDD" id="cd03255">
    <property type="entry name" value="ABC_MJ0796_LolCDE_FtsE"/>
    <property type="match status" value="1"/>
</dbReference>
<dbReference type="Gene3D" id="3.40.50.300">
    <property type="entry name" value="P-loop containing nucleotide triphosphate hydrolases"/>
    <property type="match status" value="2"/>
</dbReference>
<gene>
    <name evidence="7" type="ORF">GCM10023191_024840</name>
</gene>
<evidence type="ECO:0000256" key="4">
    <source>
        <dbReference type="SAM" id="MobiDB-lite"/>
    </source>
</evidence>
<proteinExistence type="predicted"/>
<dbReference type="SUPFAM" id="SSF52540">
    <property type="entry name" value="P-loop containing nucleoside triphosphate hydrolases"/>
    <property type="match status" value="2"/>
</dbReference>
<dbReference type="InterPro" id="IPR001387">
    <property type="entry name" value="Cro/C1-type_HTH"/>
</dbReference>
<sequence length="750" mass="80587">MTDLRDIPEAPAEPAAVPPVSPLREVVRPPGHPRPALQAPAVLLEQVTKVYPRGVRALTEVSITVERGTFVVVTGPPGAGKSALLHCAAGLDEPTSGNVIIDGTAAGGLSETRRAELRRERVGFVFAPYNLVPSLTVADNIRLPLRLVGKEPDRDWLRMLVERVGLSDRLDHRPAELSDGRQRRAMIARALVTRPTVVFGDEPTGGLDPHTAGEVLDLLRDLVDGLGQTMVMVTRDPAVAAWADRALVMAGGRVRGTVNGPTAAGGAHRLTELETEAMPGSRWRPPPSAAGIATRPAPDPGTAQAHGSMFGALLRAHRTRLGLSQEKLSAESGMSVRAISDMERGRARGPQSRSTEVLGTALRLSRPELDWFHQIATAGRRRSNAFDRTLDSLPAHSGPLAGRDGEIATIRALADTAAHIQPPAPPAAAISGGPGVGKTALAIRAAYDLRDRFPDGQLFVCLGSAGRRSGSPAGALGTLLRSLGVSGELPTSLQERGAMYRSLLTGKRVLVVLDDAIDERQVRPLIAPNPHCMTLVTSRRTLAGLETARPVPLRCLSVGEALTLLEQAVGADRVAAEPEASAELVQLCGLLPLALQIMARRLANRPGLSIRRLVEQLRPAENRLTALSVDDLNVRDAFVSSYRRLSPTTQRIFRCLSLLPDHRPFDAGLAAASAGVGRDRTEEALEELIDTNLVEVTRSVRWFQLPGLLWLFARERQEEEGQEESVGGPMRFDGRPLRSRHLQVVRGEQP</sequence>
<dbReference type="InterPro" id="IPR017911">
    <property type="entry name" value="MacB-like_ATP-bd"/>
</dbReference>
<feature type="domain" description="ABC transporter" evidence="5">
    <location>
        <begin position="42"/>
        <end position="276"/>
    </location>
</feature>
<dbReference type="InterPro" id="IPR002182">
    <property type="entry name" value="NB-ARC"/>
</dbReference>
<evidence type="ECO:0000313" key="8">
    <source>
        <dbReference type="Proteomes" id="UP001500503"/>
    </source>
</evidence>
<keyword evidence="2" id="KW-0547">Nucleotide-binding</keyword>
<evidence type="ECO:0000256" key="3">
    <source>
        <dbReference type="ARBA" id="ARBA00022840"/>
    </source>
</evidence>
<dbReference type="InterPro" id="IPR010982">
    <property type="entry name" value="Lambda_DNA-bd_dom_sf"/>
</dbReference>
<dbReference type="SUPFAM" id="SSF47413">
    <property type="entry name" value="lambda repressor-like DNA-binding domains"/>
    <property type="match status" value="1"/>
</dbReference>
<dbReference type="Pfam" id="PF00005">
    <property type="entry name" value="ABC_tran"/>
    <property type="match status" value="1"/>
</dbReference>
<dbReference type="EMBL" id="BAABHF010000016">
    <property type="protein sequence ID" value="GAA4491252.1"/>
    <property type="molecule type" value="Genomic_DNA"/>
</dbReference>
<feature type="region of interest" description="Disordered" evidence="4">
    <location>
        <begin position="718"/>
        <end position="750"/>
    </location>
</feature>
<evidence type="ECO:0000313" key="7">
    <source>
        <dbReference type="EMBL" id="GAA4491252.1"/>
    </source>
</evidence>
<reference evidence="8" key="1">
    <citation type="journal article" date="2019" name="Int. J. Syst. Evol. Microbiol.">
        <title>The Global Catalogue of Microorganisms (GCM) 10K type strain sequencing project: providing services to taxonomists for standard genome sequencing and annotation.</title>
        <authorList>
            <consortium name="The Broad Institute Genomics Platform"/>
            <consortium name="The Broad Institute Genome Sequencing Center for Infectious Disease"/>
            <person name="Wu L."/>
            <person name="Ma J."/>
        </authorList>
    </citation>
    <scope>NUCLEOTIDE SEQUENCE [LARGE SCALE GENOMIC DNA]</scope>
    <source>
        <strain evidence="8">JCM 17933</strain>
    </source>
</reference>
<feature type="region of interest" description="Disordered" evidence="4">
    <location>
        <begin position="1"/>
        <end position="35"/>
    </location>
</feature>
<dbReference type="InterPro" id="IPR003593">
    <property type="entry name" value="AAA+_ATPase"/>
</dbReference>
<organism evidence="7 8">
    <name type="scientific">Actinoallomurus oryzae</name>
    <dbReference type="NCBI Taxonomy" id="502180"/>
    <lineage>
        <taxon>Bacteria</taxon>
        <taxon>Bacillati</taxon>
        <taxon>Actinomycetota</taxon>
        <taxon>Actinomycetes</taxon>
        <taxon>Streptosporangiales</taxon>
        <taxon>Thermomonosporaceae</taxon>
        <taxon>Actinoallomurus</taxon>
    </lineage>
</organism>
<dbReference type="SMART" id="SM00530">
    <property type="entry name" value="HTH_XRE"/>
    <property type="match status" value="1"/>
</dbReference>
<dbReference type="PROSITE" id="PS50893">
    <property type="entry name" value="ABC_TRANSPORTER_2"/>
    <property type="match status" value="1"/>
</dbReference>
<dbReference type="CDD" id="cd00093">
    <property type="entry name" value="HTH_XRE"/>
    <property type="match status" value="1"/>
</dbReference>
<keyword evidence="3" id="KW-0067">ATP-binding</keyword>
<dbReference type="Gene3D" id="1.10.260.40">
    <property type="entry name" value="lambda repressor-like DNA-binding domains"/>
    <property type="match status" value="1"/>
</dbReference>
<name>A0ABP8PTG0_9ACTN</name>
<dbReference type="Proteomes" id="UP001500503">
    <property type="component" value="Unassembled WGS sequence"/>
</dbReference>